<dbReference type="Proteomes" id="UP000663829">
    <property type="component" value="Unassembled WGS sequence"/>
</dbReference>
<evidence type="ECO:0000313" key="3">
    <source>
        <dbReference type="EMBL" id="CAF3948141.1"/>
    </source>
</evidence>
<comment type="caution">
    <text evidence="2">The sequence shown here is derived from an EMBL/GenBank/DDBJ whole genome shotgun (WGS) entry which is preliminary data.</text>
</comment>
<name>A0A814V9E2_9BILA</name>
<accession>A0A814V9E2</accession>
<proteinExistence type="predicted"/>
<reference evidence="2" key="1">
    <citation type="submission" date="2021-02" db="EMBL/GenBank/DDBJ databases">
        <authorList>
            <person name="Nowell W R."/>
        </authorList>
    </citation>
    <scope>NUCLEOTIDE SEQUENCE</scope>
</reference>
<dbReference type="AlphaFoldDB" id="A0A814V9E2"/>
<gene>
    <name evidence="2" type="ORF">GPM918_LOCUS22844</name>
    <name evidence="3" type="ORF">SRO942_LOCUS22843</name>
</gene>
<evidence type="ECO:0000256" key="1">
    <source>
        <dbReference type="SAM" id="MobiDB-lite"/>
    </source>
</evidence>
<sequence>MVLGNGPAVIWLDAHIGAEGNNRDMKKLFNDQVSASLELPPINEVDALICGYVDDWRAVGAPVKATDTVEKAEALIAEFQDKDVKFICSATLGRLIIPKLVKQFPHILSYYIFCGNISLHLDWAMDYIDCLQMFDHEDNLLARLTKDIAIDFRKHGNHYQELNNLERANECFQHAQTLEERSNKRVGPHHVRDVNYRDA</sequence>
<evidence type="ECO:0000313" key="4">
    <source>
        <dbReference type="Proteomes" id="UP000663829"/>
    </source>
</evidence>
<evidence type="ECO:0000313" key="2">
    <source>
        <dbReference type="EMBL" id="CAF1183832.1"/>
    </source>
</evidence>
<organism evidence="2 4">
    <name type="scientific">Didymodactylos carnosus</name>
    <dbReference type="NCBI Taxonomy" id="1234261"/>
    <lineage>
        <taxon>Eukaryota</taxon>
        <taxon>Metazoa</taxon>
        <taxon>Spiralia</taxon>
        <taxon>Gnathifera</taxon>
        <taxon>Rotifera</taxon>
        <taxon>Eurotatoria</taxon>
        <taxon>Bdelloidea</taxon>
        <taxon>Philodinida</taxon>
        <taxon>Philodinidae</taxon>
        <taxon>Didymodactylos</taxon>
    </lineage>
</organism>
<feature type="region of interest" description="Disordered" evidence="1">
    <location>
        <begin position="180"/>
        <end position="199"/>
    </location>
</feature>
<protein>
    <submittedName>
        <fullName evidence="2">Uncharacterized protein</fullName>
    </submittedName>
</protein>
<keyword evidence="4" id="KW-1185">Reference proteome</keyword>
<dbReference type="EMBL" id="CAJNOQ010007947">
    <property type="protein sequence ID" value="CAF1183832.1"/>
    <property type="molecule type" value="Genomic_DNA"/>
</dbReference>
<dbReference type="OrthoDB" id="9997451at2759"/>
<feature type="compositionally biased region" description="Basic and acidic residues" evidence="1">
    <location>
        <begin position="190"/>
        <end position="199"/>
    </location>
</feature>
<dbReference type="EMBL" id="CAJOBC010007948">
    <property type="protein sequence ID" value="CAF3948141.1"/>
    <property type="molecule type" value="Genomic_DNA"/>
</dbReference>
<dbReference type="Proteomes" id="UP000681722">
    <property type="component" value="Unassembled WGS sequence"/>
</dbReference>